<dbReference type="Pfam" id="PF13061">
    <property type="entry name" value="DUF3923"/>
    <property type="match status" value="1"/>
</dbReference>
<protein>
    <recommendedName>
        <fullName evidence="4">DUF3923 domain-containing protein</fullName>
    </recommendedName>
</protein>
<dbReference type="AlphaFoldDB" id="A0A1E8GPA7"/>
<dbReference type="EMBL" id="MKIR01000004">
    <property type="protein sequence ID" value="OFI50027.1"/>
    <property type="molecule type" value="Genomic_DNA"/>
</dbReference>
<proteinExistence type="predicted"/>
<evidence type="ECO:0000313" key="2">
    <source>
        <dbReference type="EMBL" id="OFI50027.1"/>
    </source>
</evidence>
<keyword evidence="1" id="KW-0472">Membrane</keyword>
<feature type="transmembrane region" description="Helical" evidence="1">
    <location>
        <begin position="7"/>
        <end position="24"/>
    </location>
</feature>
<keyword evidence="1" id="KW-0812">Transmembrane</keyword>
<dbReference type="OrthoDB" id="2413843at2"/>
<evidence type="ECO:0000313" key="3">
    <source>
        <dbReference type="Proteomes" id="UP000178622"/>
    </source>
</evidence>
<dbReference type="RefSeq" id="WP_070791698.1">
    <property type="nucleotide sequence ID" value="NZ_MKIR01000004.1"/>
</dbReference>
<dbReference type="Proteomes" id="UP000178622">
    <property type="component" value="Unassembled WGS sequence"/>
</dbReference>
<feature type="transmembrane region" description="Helical" evidence="1">
    <location>
        <begin position="40"/>
        <end position="62"/>
    </location>
</feature>
<dbReference type="InterPro" id="IPR025037">
    <property type="entry name" value="DUF3923"/>
</dbReference>
<sequence length="67" mass="7882">MKTWKVVSIIEVVLFVITVLFLWFRSVDGHGAVNNMENKLLSLFIITIFALILLAIQLVWFYQIKKR</sequence>
<dbReference type="STRING" id="1859473.BG261_10305"/>
<organism evidence="2 3">
    <name type="scientific">Floricoccus tropicus</name>
    <dbReference type="NCBI Taxonomy" id="1859473"/>
    <lineage>
        <taxon>Bacteria</taxon>
        <taxon>Bacillati</taxon>
        <taxon>Bacillota</taxon>
        <taxon>Bacilli</taxon>
        <taxon>Lactobacillales</taxon>
        <taxon>Streptococcaceae</taxon>
        <taxon>Floricoccus</taxon>
    </lineage>
</organism>
<reference evidence="3" key="1">
    <citation type="submission" date="2016-09" db="EMBL/GenBank/DDBJ databases">
        <title>Draft genome sequence of a novel species of the family Streptococcaceae isolated from flowers.</title>
        <authorList>
            <person name="Chuah L.-O."/>
            <person name="Yap K.-P."/>
            <person name="Thong K.L."/>
            <person name="Liong M.T."/>
            <person name="Ahmad R."/>
            <person name="Rusul G."/>
        </authorList>
    </citation>
    <scope>NUCLEOTIDE SEQUENCE [LARGE SCALE GENOMIC DNA]</scope>
    <source>
        <strain evidence="3">DF1</strain>
    </source>
</reference>
<keyword evidence="1" id="KW-1133">Transmembrane helix</keyword>
<comment type="caution">
    <text evidence="2">The sequence shown here is derived from an EMBL/GenBank/DDBJ whole genome shotgun (WGS) entry which is preliminary data.</text>
</comment>
<keyword evidence="3" id="KW-1185">Reference proteome</keyword>
<evidence type="ECO:0008006" key="4">
    <source>
        <dbReference type="Google" id="ProtNLM"/>
    </source>
</evidence>
<gene>
    <name evidence="2" type="ORF">BG261_10305</name>
</gene>
<evidence type="ECO:0000256" key="1">
    <source>
        <dbReference type="SAM" id="Phobius"/>
    </source>
</evidence>
<accession>A0A1E8GPA7</accession>
<name>A0A1E8GPA7_9LACT</name>